<dbReference type="EMBL" id="PDVP01000001">
    <property type="protein sequence ID" value="PHP68447.1"/>
    <property type="molecule type" value="Genomic_DNA"/>
</dbReference>
<organism evidence="9 10">
    <name type="scientific">Zhengella mangrovi</name>
    <dbReference type="NCBI Taxonomy" id="1982044"/>
    <lineage>
        <taxon>Bacteria</taxon>
        <taxon>Pseudomonadati</taxon>
        <taxon>Pseudomonadota</taxon>
        <taxon>Alphaproteobacteria</taxon>
        <taxon>Hyphomicrobiales</taxon>
        <taxon>Notoacmeibacteraceae</taxon>
        <taxon>Zhengella</taxon>
    </lineage>
</organism>
<dbReference type="InterPro" id="IPR020781">
    <property type="entry name" value="ATPase_OSCP/d_CS"/>
</dbReference>
<evidence type="ECO:0000256" key="5">
    <source>
        <dbReference type="ARBA" id="ARBA00023136"/>
    </source>
</evidence>
<evidence type="ECO:0000256" key="1">
    <source>
        <dbReference type="ARBA" id="ARBA00004370"/>
    </source>
</evidence>
<evidence type="ECO:0000313" key="9">
    <source>
        <dbReference type="EMBL" id="PHP68447.1"/>
    </source>
</evidence>
<dbReference type="PANTHER" id="PTHR11910">
    <property type="entry name" value="ATP SYNTHASE DELTA CHAIN"/>
    <property type="match status" value="1"/>
</dbReference>
<evidence type="ECO:0000256" key="7">
    <source>
        <dbReference type="ARBA" id="ARBA00023310"/>
    </source>
</evidence>
<evidence type="ECO:0000256" key="6">
    <source>
        <dbReference type="ARBA" id="ARBA00023196"/>
    </source>
</evidence>
<keyword evidence="10" id="KW-1185">Reference proteome</keyword>
<dbReference type="NCBIfam" id="TIGR01145">
    <property type="entry name" value="ATP_synt_delta"/>
    <property type="match status" value="1"/>
</dbReference>
<dbReference type="Proteomes" id="UP000221168">
    <property type="component" value="Unassembled WGS sequence"/>
</dbReference>
<dbReference type="AlphaFoldDB" id="A0A2G1QSC7"/>
<dbReference type="Gene3D" id="1.10.520.20">
    <property type="entry name" value="N-terminal domain of the delta subunit of the F1F0-ATP synthase"/>
    <property type="match status" value="1"/>
</dbReference>
<dbReference type="GO" id="GO:0045259">
    <property type="term" value="C:proton-transporting ATP synthase complex"/>
    <property type="evidence" value="ECO:0007669"/>
    <property type="project" value="UniProtKB-KW"/>
</dbReference>
<dbReference type="NCBIfam" id="NF004406">
    <property type="entry name" value="PRK05758.3-2"/>
    <property type="match status" value="1"/>
</dbReference>
<keyword evidence="3 8" id="KW-0375">Hydrogen ion transport</keyword>
<comment type="similarity">
    <text evidence="8">Belongs to the ATPase delta chain family.</text>
</comment>
<keyword evidence="7 8" id="KW-0066">ATP synthesis</keyword>
<dbReference type="GO" id="GO:0046933">
    <property type="term" value="F:proton-transporting ATP synthase activity, rotational mechanism"/>
    <property type="evidence" value="ECO:0007669"/>
    <property type="project" value="UniProtKB-UniRule"/>
</dbReference>
<dbReference type="GO" id="GO:0005886">
    <property type="term" value="C:plasma membrane"/>
    <property type="evidence" value="ECO:0007669"/>
    <property type="project" value="UniProtKB-SubCell"/>
</dbReference>
<dbReference type="Pfam" id="PF00213">
    <property type="entry name" value="OSCP"/>
    <property type="match status" value="1"/>
</dbReference>
<dbReference type="RefSeq" id="WP_099302489.1">
    <property type="nucleotide sequence ID" value="NZ_PDVP01000001.1"/>
</dbReference>
<evidence type="ECO:0000256" key="8">
    <source>
        <dbReference type="HAMAP-Rule" id="MF_01416"/>
    </source>
</evidence>
<evidence type="ECO:0000256" key="3">
    <source>
        <dbReference type="ARBA" id="ARBA00022781"/>
    </source>
</evidence>
<dbReference type="PROSITE" id="PS00389">
    <property type="entry name" value="ATPASE_DELTA"/>
    <property type="match status" value="1"/>
</dbReference>
<keyword evidence="4 8" id="KW-0406">Ion transport</keyword>
<evidence type="ECO:0000256" key="2">
    <source>
        <dbReference type="ARBA" id="ARBA00022448"/>
    </source>
</evidence>
<dbReference type="InterPro" id="IPR000711">
    <property type="entry name" value="ATPase_OSCP/dsu"/>
</dbReference>
<dbReference type="PRINTS" id="PR00125">
    <property type="entry name" value="ATPASEDELTA"/>
</dbReference>
<proteinExistence type="inferred from homology"/>
<comment type="function">
    <text evidence="8">This protein is part of the stalk that links CF(0) to CF(1). It either transmits conformational changes from CF(0) to CF(1) or is implicated in proton conduction.</text>
</comment>
<protein>
    <recommendedName>
        <fullName evidence="8">ATP synthase subunit delta</fullName>
    </recommendedName>
    <alternativeName>
        <fullName evidence="8">ATP synthase F(1) sector subunit delta</fullName>
    </alternativeName>
    <alternativeName>
        <fullName evidence="8">F-type ATPase subunit delta</fullName>
        <shortName evidence="8">F-ATPase subunit delta</shortName>
    </alternativeName>
</protein>
<gene>
    <name evidence="8" type="primary">atpH</name>
    <name evidence="9" type="ORF">CSC94_00085</name>
</gene>
<dbReference type="NCBIfam" id="NF004402">
    <property type="entry name" value="PRK05758.2-2"/>
    <property type="match status" value="1"/>
</dbReference>
<evidence type="ECO:0000313" key="10">
    <source>
        <dbReference type="Proteomes" id="UP000221168"/>
    </source>
</evidence>
<accession>A0A2G1QSC7</accession>
<keyword evidence="6 8" id="KW-0139">CF(1)</keyword>
<name>A0A2G1QSC7_9HYPH</name>
<keyword evidence="5 8" id="KW-0472">Membrane</keyword>
<comment type="subcellular location">
    <subcellularLocation>
        <location evidence="8">Cell membrane</location>
        <topology evidence="8">Peripheral membrane protein</topology>
    </subcellularLocation>
    <subcellularLocation>
        <location evidence="1">Membrane</location>
    </subcellularLocation>
</comment>
<keyword evidence="2 8" id="KW-0813">Transport</keyword>
<evidence type="ECO:0000256" key="4">
    <source>
        <dbReference type="ARBA" id="ARBA00023065"/>
    </source>
</evidence>
<dbReference type="SUPFAM" id="SSF47928">
    <property type="entry name" value="N-terminal domain of the delta subunit of the F1F0-ATP synthase"/>
    <property type="match status" value="1"/>
</dbReference>
<keyword evidence="8" id="KW-1003">Cell membrane</keyword>
<reference evidence="9 10" key="1">
    <citation type="submission" date="2017-10" db="EMBL/GenBank/DDBJ databases">
        <title>Sedimentibacterium mangrovi gen. nov., sp. nov., a novel member of family Phyllobacteriacea isolated from mangrove sediment.</title>
        <authorList>
            <person name="Liao H."/>
            <person name="Tian Y."/>
        </authorList>
    </citation>
    <scope>NUCLEOTIDE SEQUENCE [LARGE SCALE GENOMIC DNA]</scope>
    <source>
        <strain evidence="9 10">X9-2-2</strain>
    </source>
</reference>
<dbReference type="InterPro" id="IPR026015">
    <property type="entry name" value="ATP_synth_OSCP/delta_N_sf"/>
</dbReference>
<comment type="function">
    <text evidence="8">F(1)F(0) ATP synthase produces ATP from ADP in the presence of a proton or sodium gradient. F-type ATPases consist of two structural domains, F(1) containing the extramembraneous catalytic core and F(0) containing the membrane proton channel, linked together by a central stalk and a peripheral stalk. During catalysis, ATP synthesis in the catalytic domain of F(1) is coupled via a rotary mechanism of the central stalk subunits to proton translocation.</text>
</comment>
<dbReference type="OrthoDB" id="9796185at2"/>
<dbReference type="HAMAP" id="MF_01416">
    <property type="entry name" value="ATP_synth_delta_bact"/>
    <property type="match status" value="1"/>
</dbReference>
<sequence length="186" mass="19667">MTQSSSLISGVAKRYAGSLYELAADAGVVEAVESGLGQIETLIGESADFKRLIESPVFSADDQYRAITAIAEKSQIEGLLAHFLKVVARNRRLFALPGIIAAYRAIAAEARGEIAADVTSAHELNATQQKELSAALKQVAGKDVTINLTVDPSILGGLIVKIGSRQIDTSLKTKLTSMKLALKEVG</sequence>
<comment type="caution">
    <text evidence="9">The sequence shown here is derived from an EMBL/GenBank/DDBJ whole genome shotgun (WGS) entry which is preliminary data.</text>
</comment>